<keyword evidence="3" id="KW-1185">Reference proteome</keyword>
<dbReference type="Proteomes" id="UP000294901">
    <property type="component" value="Unassembled WGS sequence"/>
</dbReference>
<evidence type="ECO:0000313" key="3">
    <source>
        <dbReference type="Proteomes" id="UP000294901"/>
    </source>
</evidence>
<accession>A0A4R6JM64</accession>
<evidence type="ECO:0000313" key="2">
    <source>
        <dbReference type="EMBL" id="TDO36927.1"/>
    </source>
</evidence>
<evidence type="ECO:0000256" key="1">
    <source>
        <dbReference type="SAM" id="MobiDB-lite"/>
    </source>
</evidence>
<comment type="caution">
    <text evidence="2">The sequence shown here is derived from an EMBL/GenBank/DDBJ whole genome shotgun (WGS) entry which is preliminary data.</text>
</comment>
<name>A0A4R6JM64_9ACTN</name>
<dbReference type="OrthoDB" id="4800194at2"/>
<sequence length="295" mass="31133">MGTKRSGFAVAVLVAGLAGCTTVPPAGPPADPAGGSAVLTAAALDLAVRAEPYREEQSLLRRTEHALTRDCMARRGYPYPAAGTDTVLDDPWRPDLDSRRRHGYGFARPGPSAGRYPPGLTGSQRSGYESALSGERRATLRLSSGPRFTFATTGCLAESRIRLYGDVMDAARADYVPQEAFNALLPHIAADPDLHEATRKWSSCMRGRGHPYDSMSAARAAVSSALRANRPAGEALTFETAVAVADGECALAVGLPPLVDRLGRRHAGKLTAVQRRDLNTAADVRAAALLRAASG</sequence>
<proteinExistence type="predicted"/>
<reference evidence="2 3" key="1">
    <citation type="submission" date="2019-03" db="EMBL/GenBank/DDBJ databases">
        <title>Sequencing the genomes of 1000 actinobacteria strains.</title>
        <authorList>
            <person name="Klenk H.-P."/>
        </authorList>
    </citation>
    <scope>NUCLEOTIDE SEQUENCE [LARGE SCALE GENOMIC DNA]</scope>
    <source>
        <strain evidence="2 3">DSM 43805</strain>
    </source>
</reference>
<feature type="region of interest" description="Disordered" evidence="1">
    <location>
        <begin position="99"/>
        <end position="127"/>
    </location>
</feature>
<protein>
    <submittedName>
        <fullName evidence="2">Uncharacterized protein</fullName>
    </submittedName>
</protein>
<dbReference type="EMBL" id="SNWR01000001">
    <property type="protein sequence ID" value="TDO36927.1"/>
    <property type="molecule type" value="Genomic_DNA"/>
</dbReference>
<dbReference type="PROSITE" id="PS51257">
    <property type="entry name" value="PROKAR_LIPOPROTEIN"/>
    <property type="match status" value="1"/>
</dbReference>
<gene>
    <name evidence="2" type="ORF">C8E87_0517</name>
</gene>
<dbReference type="AlphaFoldDB" id="A0A4R6JM64"/>
<organism evidence="2 3">
    <name type="scientific">Paractinoplanes brasiliensis</name>
    <dbReference type="NCBI Taxonomy" id="52695"/>
    <lineage>
        <taxon>Bacteria</taxon>
        <taxon>Bacillati</taxon>
        <taxon>Actinomycetota</taxon>
        <taxon>Actinomycetes</taxon>
        <taxon>Micromonosporales</taxon>
        <taxon>Micromonosporaceae</taxon>
        <taxon>Paractinoplanes</taxon>
    </lineage>
</organism>
<dbReference type="RefSeq" id="WP_133871618.1">
    <property type="nucleotide sequence ID" value="NZ_BOMD01000071.1"/>
</dbReference>